<reference evidence="1 2" key="1">
    <citation type="submission" date="2019-07" db="EMBL/GenBank/DDBJ databases">
        <title>Finished genome of Venturia effusa.</title>
        <authorList>
            <person name="Young C.A."/>
            <person name="Cox M.P."/>
            <person name="Ganley A.R.D."/>
            <person name="David W.J."/>
        </authorList>
    </citation>
    <scope>NUCLEOTIDE SEQUENCE [LARGE SCALE GENOMIC DNA]</scope>
    <source>
        <strain evidence="2">albino</strain>
    </source>
</reference>
<keyword evidence="2" id="KW-1185">Reference proteome</keyword>
<name>A0A517KX19_9PEZI</name>
<evidence type="ECO:0000313" key="1">
    <source>
        <dbReference type="EMBL" id="QDS67931.1"/>
    </source>
</evidence>
<proteinExistence type="predicted"/>
<dbReference type="EMBL" id="CP042185">
    <property type="protein sequence ID" value="QDS67931.1"/>
    <property type="molecule type" value="Genomic_DNA"/>
</dbReference>
<dbReference type="AlphaFoldDB" id="A0A517KX19"/>
<evidence type="ECO:0000313" key="2">
    <source>
        <dbReference type="Proteomes" id="UP000316270"/>
    </source>
</evidence>
<dbReference type="Proteomes" id="UP000316270">
    <property type="component" value="Chromosome 1"/>
</dbReference>
<organism evidence="1 2">
    <name type="scientific">Venturia effusa</name>
    <dbReference type="NCBI Taxonomy" id="50376"/>
    <lineage>
        <taxon>Eukaryota</taxon>
        <taxon>Fungi</taxon>
        <taxon>Dikarya</taxon>
        <taxon>Ascomycota</taxon>
        <taxon>Pezizomycotina</taxon>
        <taxon>Dothideomycetes</taxon>
        <taxon>Pleosporomycetidae</taxon>
        <taxon>Venturiales</taxon>
        <taxon>Venturiaceae</taxon>
        <taxon>Venturia</taxon>
    </lineage>
</organism>
<accession>A0A517KX19</accession>
<sequence length="85" mass="9523">MTQCLSNSSTDYFIQLIGDERSVDEVRMNHPLTKSYHLKIDIMKTDDHRSDGIDGLDAGYGDLDKISLVAKVNREASDRCILYGG</sequence>
<protein>
    <submittedName>
        <fullName evidence="1">Uncharacterized protein</fullName>
    </submittedName>
</protein>
<gene>
    <name evidence="1" type="ORF">FKW77_008687</name>
</gene>